<keyword evidence="9" id="KW-0503">Monooxygenase</keyword>
<reference evidence="18" key="1">
    <citation type="journal article" date="2020" name="PLoS Negl. Trop. Dis.">
        <title>High-quality nuclear genome for Sarcoptes scabiei-A critical resource for a neglected parasite.</title>
        <authorList>
            <person name="Korhonen P.K."/>
            <person name="Gasser R.B."/>
            <person name="Ma G."/>
            <person name="Wang T."/>
            <person name="Stroehlein A.J."/>
            <person name="Young N.D."/>
            <person name="Ang C.S."/>
            <person name="Fernando D.D."/>
            <person name="Lu H.C."/>
            <person name="Taylor S."/>
            <person name="Reynolds S.L."/>
            <person name="Mofiz E."/>
            <person name="Najaraj S.H."/>
            <person name="Gowda H."/>
            <person name="Madugundu A."/>
            <person name="Renuse S."/>
            <person name="Holt D."/>
            <person name="Pandey A."/>
            <person name="Papenfuss A.T."/>
            <person name="Fischer K."/>
        </authorList>
    </citation>
    <scope>NUCLEOTIDE SEQUENCE [LARGE SCALE GENOMIC DNA]</scope>
</reference>
<dbReference type="OrthoDB" id="129121at2759"/>
<feature type="transmembrane region" description="Helical" evidence="14">
    <location>
        <begin position="71"/>
        <end position="94"/>
    </location>
</feature>
<dbReference type="PANTHER" id="PTHR10157:SF29">
    <property type="entry name" value="DOPAMINE BETA-HYDROXYLASE"/>
    <property type="match status" value="1"/>
</dbReference>
<evidence type="ECO:0000256" key="7">
    <source>
        <dbReference type="ARBA" id="ARBA00023002"/>
    </source>
</evidence>
<dbReference type="InterPro" id="IPR000945">
    <property type="entry name" value="DBH-like"/>
</dbReference>
<feature type="region of interest" description="Disordered" evidence="13">
    <location>
        <begin position="1"/>
        <end position="48"/>
    </location>
</feature>
<dbReference type="InterPro" id="IPR028460">
    <property type="entry name" value="Tbh/DBH"/>
</dbReference>
<dbReference type="GO" id="GO:0004500">
    <property type="term" value="F:dopamine beta-monooxygenase activity"/>
    <property type="evidence" value="ECO:0007669"/>
    <property type="project" value="InterPro"/>
</dbReference>
<dbReference type="SMART" id="SM00664">
    <property type="entry name" value="DoH"/>
    <property type="match status" value="1"/>
</dbReference>
<dbReference type="PANTHER" id="PTHR10157">
    <property type="entry name" value="DOPAMINE BETA HYDROXYLASE RELATED"/>
    <property type="match status" value="1"/>
</dbReference>
<dbReference type="InterPro" id="IPR008977">
    <property type="entry name" value="PHM/PNGase_F_dom_sf"/>
</dbReference>
<dbReference type="GO" id="GO:0006589">
    <property type="term" value="P:octopamine biosynthetic process"/>
    <property type="evidence" value="ECO:0007669"/>
    <property type="project" value="TreeGrafter"/>
</dbReference>
<keyword evidence="8" id="KW-0186">Copper</keyword>
<dbReference type="Pfam" id="PF03351">
    <property type="entry name" value="DOMON"/>
    <property type="match status" value="1"/>
</dbReference>
<dbReference type="SUPFAM" id="SSF49742">
    <property type="entry name" value="PHM/PNGase F"/>
    <property type="match status" value="2"/>
</dbReference>
<evidence type="ECO:0000256" key="8">
    <source>
        <dbReference type="ARBA" id="ARBA00023008"/>
    </source>
</evidence>
<name>A0A834RDU1_SARSC</name>
<accession>A0A834RDU1</accession>
<evidence type="ECO:0000256" key="5">
    <source>
        <dbReference type="ARBA" id="ARBA00022723"/>
    </source>
</evidence>
<dbReference type="GO" id="GO:0042421">
    <property type="term" value="P:norepinephrine biosynthetic process"/>
    <property type="evidence" value="ECO:0007669"/>
    <property type="project" value="TreeGrafter"/>
</dbReference>
<gene>
    <name evidence="16" type="ORF">SSS_2877</name>
</gene>
<dbReference type="FunFam" id="2.60.120.310:FF:000004">
    <property type="entry name" value="DBH-like monooxygenase protein 1"/>
    <property type="match status" value="1"/>
</dbReference>
<evidence type="ECO:0000259" key="15">
    <source>
        <dbReference type="PROSITE" id="PS50836"/>
    </source>
</evidence>
<dbReference type="PROSITE" id="PS50836">
    <property type="entry name" value="DOMON"/>
    <property type="match status" value="1"/>
</dbReference>
<dbReference type="GO" id="GO:0030667">
    <property type="term" value="C:secretory granule membrane"/>
    <property type="evidence" value="ECO:0007669"/>
    <property type="project" value="TreeGrafter"/>
</dbReference>
<evidence type="ECO:0000256" key="1">
    <source>
        <dbReference type="ARBA" id="ARBA00001973"/>
    </source>
</evidence>
<dbReference type="EMBL" id="WVUK01000053">
    <property type="protein sequence ID" value="KAF7494300.1"/>
    <property type="molecule type" value="Genomic_DNA"/>
</dbReference>
<proteinExistence type="inferred from homology"/>
<dbReference type="InterPro" id="IPR005018">
    <property type="entry name" value="DOMON_domain"/>
</dbReference>
<evidence type="ECO:0000313" key="17">
    <source>
        <dbReference type="EnsemblMetazoa" id="KAF7494300.1"/>
    </source>
</evidence>
<organism evidence="16">
    <name type="scientific">Sarcoptes scabiei</name>
    <name type="common">Itch mite</name>
    <name type="synonym">Acarus scabiei</name>
    <dbReference type="NCBI Taxonomy" id="52283"/>
    <lineage>
        <taxon>Eukaryota</taxon>
        <taxon>Metazoa</taxon>
        <taxon>Ecdysozoa</taxon>
        <taxon>Arthropoda</taxon>
        <taxon>Chelicerata</taxon>
        <taxon>Arachnida</taxon>
        <taxon>Acari</taxon>
        <taxon>Acariformes</taxon>
        <taxon>Sarcoptiformes</taxon>
        <taxon>Astigmata</taxon>
        <taxon>Psoroptidia</taxon>
        <taxon>Sarcoptoidea</taxon>
        <taxon>Sarcoptidae</taxon>
        <taxon>Sarcoptinae</taxon>
        <taxon>Sarcoptes</taxon>
    </lineage>
</organism>
<dbReference type="GO" id="GO:0005507">
    <property type="term" value="F:copper ion binding"/>
    <property type="evidence" value="ECO:0007669"/>
    <property type="project" value="InterPro"/>
</dbReference>
<evidence type="ECO:0000313" key="18">
    <source>
        <dbReference type="Proteomes" id="UP000070412"/>
    </source>
</evidence>
<evidence type="ECO:0000313" key="16">
    <source>
        <dbReference type="EMBL" id="KAF7494300.1"/>
    </source>
</evidence>
<sequence>MSCEESSSSSDESNSSRLEDRVKGDPHLTCNHRLISRSDPNSFEDSSEDSLPLIDNLTINRKKPRSEEKLLLCKAFTAIVFLMVTLLLLFYLFFNHIVINADRANGDRFSLGSNLTSEKPSYQIFLDSHNRYNLYWSLDYDSETILFELKLKLLKDNDWFVFGFSDYGSVSNADLCAIWFDRKRRLYFEDAKTNNESVVTLSSDTNHCQFIKAKQIRKKNILYLAFSRLFDTCDPKSYRIDNGTTHLVYGTGQQSGTFGLDNVRLFDTEHGFQRVQLLKPQLYSSKSSDSNRSYDELIDFLVENVTVPSVDTTYWCSLHRLPDKFKSKHHITQYEAIVSESSKHLVHHMELFHCEIEPELSLSSWNGSCDDVTMPKPLKACKKVVAAWAFGAAPMIYPEQVGFPIGGSNQSLYLMIEIHYNNPEFQSGRVDNSGIRIHYTSELRHYDAGILEIGVEYTDKNSIPPKTLMDIRGYCVSECTRIGLPPDGIVVFASQLHTHLTGIKTWTEHIRAGERIGEINRDDHYSPHFQEIRKLEAPVRIHPGDSLIHVCRYDTSSRDKMTLGGFSIQDEMCVNYIHYYPRSDLEVCKSSIDSKSLGEYFDRLRSTENQNTSSKYSVADNYRSIEWNPKRIEQLNQLYQTSPLSVQCNRSSGVRFPGFWDGMPTTTVFDKRSLTDGSISIRKGCQLSVERILPNLDNGDDYEDEKFDESITFEAYKRKLPRWKPIERNHRIDFDHQRLPHHFSDANEAWVSSENLHGTDLKHRTVTQSKIATNHFGKDQHKQFDQDSESIKEI</sequence>
<evidence type="ECO:0000256" key="11">
    <source>
        <dbReference type="ARBA" id="ARBA00023157"/>
    </source>
</evidence>
<feature type="compositionally biased region" description="Low complexity" evidence="13">
    <location>
        <begin position="1"/>
        <end position="16"/>
    </location>
</feature>
<dbReference type="PRINTS" id="PR00767">
    <property type="entry name" value="DBMONOXGNASE"/>
</dbReference>
<reference evidence="17" key="3">
    <citation type="submission" date="2022-06" db="UniProtKB">
        <authorList>
            <consortium name="EnsemblMetazoa"/>
        </authorList>
    </citation>
    <scope>IDENTIFICATION</scope>
</reference>
<dbReference type="InterPro" id="IPR014784">
    <property type="entry name" value="Cu2_ascorb_mOase-like_C"/>
</dbReference>
<evidence type="ECO:0000256" key="14">
    <source>
        <dbReference type="SAM" id="Phobius"/>
    </source>
</evidence>
<dbReference type="CDD" id="cd09631">
    <property type="entry name" value="DOMON_DOH"/>
    <property type="match status" value="1"/>
</dbReference>
<dbReference type="Pfam" id="PF01082">
    <property type="entry name" value="Cu2_monooxygen"/>
    <property type="match status" value="1"/>
</dbReference>
<dbReference type="Gene3D" id="2.60.120.310">
    <property type="entry name" value="Copper type II, ascorbate-dependent monooxygenase, N-terminal domain"/>
    <property type="match status" value="1"/>
</dbReference>
<dbReference type="EnsemblMetazoa" id="SSS_2877s_mrna">
    <property type="protein sequence ID" value="KAF7494300.1"/>
    <property type="gene ID" value="SSS_2877"/>
</dbReference>
<dbReference type="AlphaFoldDB" id="A0A834RDU1"/>
<evidence type="ECO:0000256" key="9">
    <source>
        <dbReference type="ARBA" id="ARBA00023033"/>
    </source>
</evidence>
<dbReference type="InterPro" id="IPR024548">
    <property type="entry name" value="Cu2_monoox_C"/>
</dbReference>
<dbReference type="Gene3D" id="2.60.120.230">
    <property type="match status" value="1"/>
</dbReference>
<evidence type="ECO:0000256" key="2">
    <source>
        <dbReference type="ARBA" id="ARBA00004167"/>
    </source>
</evidence>
<keyword evidence="18" id="KW-1185">Reference proteome</keyword>
<feature type="domain" description="DOMON" evidence="15">
    <location>
        <begin position="130"/>
        <end position="252"/>
    </location>
</feature>
<keyword evidence="10 14" id="KW-0472">Membrane</keyword>
<protein>
    <submittedName>
        <fullName evidence="16">Dopamine beta-hydroxylase</fullName>
    </submittedName>
</protein>
<evidence type="ECO:0000256" key="13">
    <source>
        <dbReference type="SAM" id="MobiDB-lite"/>
    </source>
</evidence>
<dbReference type="Pfam" id="PF03712">
    <property type="entry name" value="Cu2_monoox_C"/>
    <property type="match status" value="1"/>
</dbReference>
<evidence type="ECO:0000256" key="4">
    <source>
        <dbReference type="ARBA" id="ARBA00022692"/>
    </source>
</evidence>
<evidence type="ECO:0000256" key="12">
    <source>
        <dbReference type="ARBA" id="ARBA00023180"/>
    </source>
</evidence>
<evidence type="ECO:0000256" key="3">
    <source>
        <dbReference type="ARBA" id="ARBA00010676"/>
    </source>
</evidence>
<comment type="cofactor">
    <cofactor evidence="1">
        <name>Cu(2+)</name>
        <dbReference type="ChEBI" id="CHEBI:29036"/>
    </cofactor>
</comment>
<comment type="subcellular location">
    <subcellularLocation>
        <location evidence="2">Membrane</location>
        <topology evidence="2">Single-pass membrane protein</topology>
    </subcellularLocation>
</comment>
<dbReference type="FunFam" id="2.60.120.230:FF:000001">
    <property type="entry name" value="Monooxygenase, DBH-like 1"/>
    <property type="match status" value="1"/>
</dbReference>
<feature type="compositionally biased region" description="Basic and acidic residues" evidence="13">
    <location>
        <begin position="17"/>
        <end position="26"/>
    </location>
</feature>
<reference evidence="16" key="2">
    <citation type="submission" date="2020-01" db="EMBL/GenBank/DDBJ databases">
        <authorList>
            <person name="Korhonen P.K.K."/>
            <person name="Guangxu M.G."/>
            <person name="Wang T.W."/>
            <person name="Stroehlein A.J.S."/>
            <person name="Young N.D."/>
            <person name="Ang C.-S.A."/>
            <person name="Fernando D.W.F."/>
            <person name="Lu H.L."/>
            <person name="Taylor S.T."/>
            <person name="Ehtesham M.E.M."/>
            <person name="Najaraj S.H.N."/>
            <person name="Harsha G.H.G."/>
            <person name="Madugundu A.M."/>
            <person name="Renuse S.R."/>
            <person name="Holt D.H."/>
            <person name="Pandey A.P."/>
            <person name="Papenfuss A.P."/>
            <person name="Gasser R.B.G."/>
            <person name="Fischer K.F."/>
        </authorList>
    </citation>
    <scope>NUCLEOTIDE SEQUENCE</scope>
    <source>
        <strain evidence="16">SSS_KF_BRIS2020</strain>
    </source>
</reference>
<dbReference type="InterPro" id="IPR045266">
    <property type="entry name" value="DOH_DOMON"/>
</dbReference>
<dbReference type="GO" id="GO:0042420">
    <property type="term" value="P:dopamine catabolic process"/>
    <property type="evidence" value="ECO:0007669"/>
    <property type="project" value="TreeGrafter"/>
</dbReference>
<keyword evidence="6 14" id="KW-1133">Transmembrane helix</keyword>
<dbReference type="InterPro" id="IPR000323">
    <property type="entry name" value="Cu2_ascorb_mOase_N"/>
</dbReference>
<keyword evidence="5" id="KW-0479">Metal-binding</keyword>
<dbReference type="PROSITE" id="PS00084">
    <property type="entry name" value="CU2_MONOOXYGENASE_1"/>
    <property type="match status" value="1"/>
</dbReference>
<keyword evidence="4 14" id="KW-0812">Transmembrane</keyword>
<dbReference type="InterPro" id="IPR036939">
    <property type="entry name" value="Cu2_ascorb_mOase_N_sf"/>
</dbReference>
<dbReference type="GO" id="GO:0005615">
    <property type="term" value="C:extracellular space"/>
    <property type="evidence" value="ECO:0007669"/>
    <property type="project" value="TreeGrafter"/>
</dbReference>
<comment type="similarity">
    <text evidence="3">Belongs to the copper type II ascorbate-dependent monooxygenase family.</text>
</comment>
<dbReference type="InterPro" id="IPR020611">
    <property type="entry name" value="Cu2_ascorb_mOase_CS-1"/>
</dbReference>
<keyword evidence="7" id="KW-0560">Oxidoreductase</keyword>
<keyword evidence="11" id="KW-1015">Disulfide bond</keyword>
<keyword evidence="12" id="KW-0325">Glycoprotein</keyword>
<evidence type="ECO:0000256" key="10">
    <source>
        <dbReference type="ARBA" id="ARBA00023136"/>
    </source>
</evidence>
<dbReference type="Proteomes" id="UP000070412">
    <property type="component" value="Unassembled WGS sequence"/>
</dbReference>
<evidence type="ECO:0000256" key="6">
    <source>
        <dbReference type="ARBA" id="ARBA00022989"/>
    </source>
</evidence>